<keyword evidence="2" id="KW-1185">Reference proteome</keyword>
<gene>
    <name evidence="1" type="ORF">FRX31_030203</name>
</gene>
<feature type="non-terminal residue" evidence="1">
    <location>
        <position position="1"/>
    </location>
</feature>
<dbReference type="AlphaFoldDB" id="A0A7J6V7N7"/>
<organism evidence="1 2">
    <name type="scientific">Thalictrum thalictroides</name>
    <name type="common">Rue-anemone</name>
    <name type="synonym">Anemone thalictroides</name>
    <dbReference type="NCBI Taxonomy" id="46969"/>
    <lineage>
        <taxon>Eukaryota</taxon>
        <taxon>Viridiplantae</taxon>
        <taxon>Streptophyta</taxon>
        <taxon>Embryophyta</taxon>
        <taxon>Tracheophyta</taxon>
        <taxon>Spermatophyta</taxon>
        <taxon>Magnoliopsida</taxon>
        <taxon>Ranunculales</taxon>
        <taxon>Ranunculaceae</taxon>
        <taxon>Thalictroideae</taxon>
        <taxon>Thalictrum</taxon>
    </lineage>
</organism>
<name>A0A7J6V7N7_THATH</name>
<reference evidence="1 2" key="1">
    <citation type="submission" date="2020-06" db="EMBL/GenBank/DDBJ databases">
        <title>Transcriptomic and genomic resources for Thalictrum thalictroides and T. hernandezii: Facilitating candidate gene discovery in an emerging model plant lineage.</title>
        <authorList>
            <person name="Arias T."/>
            <person name="Riano-Pachon D.M."/>
            <person name="Di Stilio V.S."/>
        </authorList>
    </citation>
    <scope>NUCLEOTIDE SEQUENCE [LARGE SCALE GENOMIC DNA]</scope>
    <source>
        <strain evidence="2">cv. WT478/WT964</strain>
        <tissue evidence="1">Leaves</tissue>
    </source>
</reference>
<protein>
    <submittedName>
        <fullName evidence="1">Uncharacterized protein</fullName>
    </submittedName>
</protein>
<evidence type="ECO:0000313" key="2">
    <source>
        <dbReference type="Proteomes" id="UP000554482"/>
    </source>
</evidence>
<sequence length="65" mass="6899">MERSISMDAAASRLAVAIDNCTGNVFIIPTVVAVNDSFVHQSRSSSSKSSYWLVLALSAGYSTSK</sequence>
<proteinExistence type="predicted"/>
<dbReference type="EMBL" id="JABWDY010037723">
    <property type="protein sequence ID" value="KAF5180210.1"/>
    <property type="molecule type" value="Genomic_DNA"/>
</dbReference>
<evidence type="ECO:0000313" key="1">
    <source>
        <dbReference type="EMBL" id="KAF5180210.1"/>
    </source>
</evidence>
<dbReference type="Proteomes" id="UP000554482">
    <property type="component" value="Unassembled WGS sequence"/>
</dbReference>
<accession>A0A7J6V7N7</accession>
<comment type="caution">
    <text evidence="1">The sequence shown here is derived from an EMBL/GenBank/DDBJ whole genome shotgun (WGS) entry which is preliminary data.</text>
</comment>